<keyword evidence="1" id="KW-0695">RNA-directed DNA polymerase</keyword>
<sequence>MLGFEFRLSSSVKAFYCSLVRSLLEYSSILPFTLLRQQALLAMRESRGVCLLQRHLFCKFHIHHMIIGHFLSLNSPFFVLFHSTSYGTNNPIHLLNLLLLIT</sequence>
<evidence type="ECO:0000313" key="2">
    <source>
        <dbReference type="Proteomes" id="UP000478052"/>
    </source>
</evidence>
<keyword evidence="1" id="KW-0548">Nucleotidyltransferase</keyword>
<name>A0A6G0VSG5_APHCR</name>
<keyword evidence="1" id="KW-0808">Transferase</keyword>
<dbReference type="EMBL" id="VUJU01012487">
    <property type="protein sequence ID" value="KAF0707562.1"/>
    <property type="molecule type" value="Genomic_DNA"/>
</dbReference>
<gene>
    <name evidence="1" type="ORF">FWK35_00031398</name>
</gene>
<comment type="caution">
    <text evidence="1">The sequence shown here is derived from an EMBL/GenBank/DDBJ whole genome shotgun (WGS) entry which is preliminary data.</text>
</comment>
<protein>
    <submittedName>
        <fullName evidence="1">Reverse transcriptase domain-containing protein</fullName>
    </submittedName>
</protein>
<dbReference type="Proteomes" id="UP000478052">
    <property type="component" value="Unassembled WGS sequence"/>
</dbReference>
<organism evidence="1 2">
    <name type="scientific">Aphis craccivora</name>
    <name type="common">Cowpea aphid</name>
    <dbReference type="NCBI Taxonomy" id="307492"/>
    <lineage>
        <taxon>Eukaryota</taxon>
        <taxon>Metazoa</taxon>
        <taxon>Ecdysozoa</taxon>
        <taxon>Arthropoda</taxon>
        <taxon>Hexapoda</taxon>
        <taxon>Insecta</taxon>
        <taxon>Pterygota</taxon>
        <taxon>Neoptera</taxon>
        <taxon>Paraneoptera</taxon>
        <taxon>Hemiptera</taxon>
        <taxon>Sternorrhyncha</taxon>
        <taxon>Aphidomorpha</taxon>
        <taxon>Aphidoidea</taxon>
        <taxon>Aphididae</taxon>
        <taxon>Aphidini</taxon>
        <taxon>Aphis</taxon>
        <taxon>Aphis</taxon>
    </lineage>
</organism>
<feature type="non-terminal residue" evidence="1">
    <location>
        <position position="102"/>
    </location>
</feature>
<dbReference type="GO" id="GO:0003964">
    <property type="term" value="F:RNA-directed DNA polymerase activity"/>
    <property type="evidence" value="ECO:0007669"/>
    <property type="project" value="UniProtKB-KW"/>
</dbReference>
<accession>A0A6G0VSG5</accession>
<evidence type="ECO:0000313" key="1">
    <source>
        <dbReference type="EMBL" id="KAF0707562.1"/>
    </source>
</evidence>
<keyword evidence="2" id="KW-1185">Reference proteome</keyword>
<dbReference type="AlphaFoldDB" id="A0A6G0VSG5"/>
<proteinExistence type="predicted"/>
<reference evidence="1 2" key="1">
    <citation type="submission" date="2019-08" db="EMBL/GenBank/DDBJ databases">
        <title>Whole genome of Aphis craccivora.</title>
        <authorList>
            <person name="Voronova N.V."/>
            <person name="Shulinski R.S."/>
            <person name="Bandarenka Y.V."/>
            <person name="Zhorov D.G."/>
            <person name="Warner D."/>
        </authorList>
    </citation>
    <scope>NUCLEOTIDE SEQUENCE [LARGE SCALE GENOMIC DNA]</scope>
    <source>
        <strain evidence="1">180601</strain>
        <tissue evidence="1">Whole Body</tissue>
    </source>
</reference>